<dbReference type="EMBL" id="CAJDKC010000003">
    <property type="protein sequence ID" value="CAD0308141.1"/>
    <property type="molecule type" value="Genomic_DNA"/>
</dbReference>
<evidence type="ECO:0000313" key="2">
    <source>
        <dbReference type="Proteomes" id="UP000587508"/>
    </source>
</evidence>
<comment type="caution">
    <text evidence="1">The sequence shown here is derived from an EMBL/GenBank/DDBJ whole genome shotgun (WGS) entry which is preliminary data.</text>
</comment>
<sequence length="97" mass="11024">MAYLRMGQLQLCAASGLFLRIKLCRNSAIQFSVDIGQQLSRQERSWRQATATGLSRTQQRVKTLMTQAEGCVRMRYLPVSQASYAVFDSGVRHILRN</sequence>
<reference evidence="1 2" key="1">
    <citation type="submission" date="2020-07" db="EMBL/GenBank/DDBJ databases">
        <authorList>
            <person name="Pothier F. J."/>
        </authorList>
    </citation>
    <scope>NUCLEOTIDE SEQUENCE [LARGE SCALE GENOMIC DNA]</scope>
    <source>
        <strain evidence="1 2">CFBP 7900</strain>
    </source>
</reference>
<protein>
    <submittedName>
        <fullName evidence="1">Uncharacterized protein</fullName>
    </submittedName>
</protein>
<evidence type="ECO:0000313" key="1">
    <source>
        <dbReference type="EMBL" id="CAD0308141.1"/>
    </source>
</evidence>
<name>A0A6V7C1X9_9XANT</name>
<gene>
    <name evidence="1" type="ORF">CFBP7900_06160</name>
</gene>
<dbReference type="AlphaFoldDB" id="A0A6V7C1X9"/>
<dbReference type="EMBL" id="CAJDKC010000003">
    <property type="protein sequence ID" value="CAD0308146.1"/>
    <property type="molecule type" value="Genomic_DNA"/>
</dbReference>
<dbReference type="RefSeq" id="WP_043888883.1">
    <property type="nucleotide sequence ID" value="NZ_CAJDKC010000003.1"/>
</dbReference>
<dbReference type="Proteomes" id="UP000587508">
    <property type="component" value="Unassembled WGS sequence"/>
</dbReference>
<organism evidence="1 2">
    <name type="scientific">Xanthomonas hortorum pv. carotae</name>
    <dbReference type="NCBI Taxonomy" id="487904"/>
    <lineage>
        <taxon>Bacteria</taxon>
        <taxon>Pseudomonadati</taxon>
        <taxon>Pseudomonadota</taxon>
        <taxon>Gammaproteobacteria</taxon>
        <taxon>Lysobacterales</taxon>
        <taxon>Lysobacteraceae</taxon>
        <taxon>Xanthomonas</taxon>
    </lineage>
</organism>
<accession>A0A6V7C1X9</accession>
<proteinExistence type="predicted"/>